<sequence length="100" mass="11546">MKHANSKKFKKKENFLEAKSRGTSAFHRKEYGMAVKWYSEPGDAAVLSNRSMCYVYLNKEDLAFEDATQCVFARPDWSKAYYRAGVALKLLNVHIHHLVC</sequence>
<evidence type="ECO:0000259" key="1">
    <source>
        <dbReference type="Pfam" id="PF25575"/>
    </source>
</evidence>
<proteinExistence type="predicted"/>
<evidence type="ECO:0000313" key="2">
    <source>
        <dbReference type="EMBL" id="KAI3875359.1"/>
    </source>
</evidence>
<dbReference type="EMBL" id="JAJJMB010012606">
    <property type="protein sequence ID" value="KAI3875359.1"/>
    <property type="molecule type" value="Genomic_DNA"/>
</dbReference>
<name>A0AAD4S9B5_9MAGN</name>
<accession>A0AAD4S9B5</accession>
<dbReference type="InterPro" id="IPR051616">
    <property type="entry name" value="Cul2-RING_E3_ligase_SR"/>
</dbReference>
<gene>
    <name evidence="2" type="ORF">MKW98_000036</name>
</gene>
<dbReference type="Pfam" id="PF25575">
    <property type="entry name" value="TPR_BSK1_C"/>
    <property type="match status" value="1"/>
</dbReference>
<dbReference type="AlphaFoldDB" id="A0AAD4S9B5"/>
<comment type="caution">
    <text evidence="2">The sequence shown here is derived from an EMBL/GenBank/DDBJ whole genome shotgun (WGS) entry which is preliminary data.</text>
</comment>
<dbReference type="Gene3D" id="1.25.40.10">
    <property type="entry name" value="Tetratricopeptide repeat domain"/>
    <property type="match status" value="1"/>
</dbReference>
<dbReference type="PANTHER" id="PTHR46224">
    <property type="entry name" value="ANKYRIN REPEAT FAMILY PROTEIN"/>
    <property type="match status" value="1"/>
</dbReference>
<keyword evidence="3" id="KW-1185">Reference proteome</keyword>
<organism evidence="2 3">
    <name type="scientific">Papaver atlanticum</name>
    <dbReference type="NCBI Taxonomy" id="357466"/>
    <lineage>
        <taxon>Eukaryota</taxon>
        <taxon>Viridiplantae</taxon>
        <taxon>Streptophyta</taxon>
        <taxon>Embryophyta</taxon>
        <taxon>Tracheophyta</taxon>
        <taxon>Spermatophyta</taxon>
        <taxon>Magnoliopsida</taxon>
        <taxon>Ranunculales</taxon>
        <taxon>Papaveraceae</taxon>
        <taxon>Papaveroideae</taxon>
        <taxon>Papaver</taxon>
    </lineage>
</organism>
<dbReference type="InterPro" id="IPR011990">
    <property type="entry name" value="TPR-like_helical_dom_sf"/>
</dbReference>
<dbReference type="InterPro" id="IPR058209">
    <property type="entry name" value="TPR_BSK1_C"/>
</dbReference>
<protein>
    <recommendedName>
        <fullName evidence="1">Serine/threonine-protein kinase BSK1-like TPR repeats domain-containing protein</fullName>
    </recommendedName>
</protein>
<dbReference type="PANTHER" id="PTHR46224:SF67">
    <property type="entry name" value="HSP70-HSP90 ORGANIZING PROTEIN 3-LIKE"/>
    <property type="match status" value="1"/>
</dbReference>
<reference evidence="2" key="1">
    <citation type="submission" date="2022-04" db="EMBL/GenBank/DDBJ databases">
        <title>A functionally conserved STORR gene fusion in Papaver species that diverged 16.8 million years ago.</title>
        <authorList>
            <person name="Catania T."/>
        </authorList>
    </citation>
    <scope>NUCLEOTIDE SEQUENCE</scope>
    <source>
        <strain evidence="2">S-188037</strain>
    </source>
</reference>
<dbReference type="SUPFAM" id="SSF48452">
    <property type="entry name" value="TPR-like"/>
    <property type="match status" value="1"/>
</dbReference>
<evidence type="ECO:0000313" key="3">
    <source>
        <dbReference type="Proteomes" id="UP001202328"/>
    </source>
</evidence>
<dbReference type="Proteomes" id="UP001202328">
    <property type="component" value="Unassembled WGS sequence"/>
</dbReference>
<feature type="domain" description="Serine/threonine-protein kinase BSK1-like TPR repeats" evidence="1">
    <location>
        <begin position="12"/>
        <end position="82"/>
    </location>
</feature>